<dbReference type="AlphaFoldDB" id="A0AAD7ABN8"/>
<evidence type="ECO:0000313" key="2">
    <source>
        <dbReference type="EMBL" id="KAJ7354416.1"/>
    </source>
</evidence>
<comment type="caution">
    <text evidence="2">The sequence shown here is derived from an EMBL/GenBank/DDBJ whole genome shotgun (WGS) entry which is preliminary data.</text>
</comment>
<keyword evidence="3" id="KW-1185">Reference proteome</keyword>
<dbReference type="EMBL" id="JARIHO010000010">
    <property type="protein sequence ID" value="KAJ7354416.1"/>
    <property type="molecule type" value="Genomic_DNA"/>
</dbReference>
<reference evidence="2" key="1">
    <citation type="submission" date="2023-03" db="EMBL/GenBank/DDBJ databases">
        <title>Massive genome expansion in bonnet fungi (Mycena s.s.) driven by repeated elements and novel gene families across ecological guilds.</title>
        <authorList>
            <consortium name="Lawrence Berkeley National Laboratory"/>
            <person name="Harder C.B."/>
            <person name="Miyauchi S."/>
            <person name="Viragh M."/>
            <person name="Kuo A."/>
            <person name="Thoen E."/>
            <person name="Andreopoulos B."/>
            <person name="Lu D."/>
            <person name="Skrede I."/>
            <person name="Drula E."/>
            <person name="Henrissat B."/>
            <person name="Morin E."/>
            <person name="Kohler A."/>
            <person name="Barry K."/>
            <person name="LaButti K."/>
            <person name="Morin E."/>
            <person name="Salamov A."/>
            <person name="Lipzen A."/>
            <person name="Mereny Z."/>
            <person name="Hegedus B."/>
            <person name="Baldrian P."/>
            <person name="Stursova M."/>
            <person name="Weitz H."/>
            <person name="Taylor A."/>
            <person name="Grigoriev I.V."/>
            <person name="Nagy L.G."/>
            <person name="Martin F."/>
            <person name="Kauserud H."/>
        </authorList>
    </citation>
    <scope>NUCLEOTIDE SEQUENCE</scope>
    <source>
        <strain evidence="2">CBHHK002</strain>
    </source>
</reference>
<accession>A0AAD7ABN8</accession>
<organism evidence="2 3">
    <name type="scientific">Mycena albidolilacea</name>
    <dbReference type="NCBI Taxonomy" id="1033008"/>
    <lineage>
        <taxon>Eukaryota</taxon>
        <taxon>Fungi</taxon>
        <taxon>Dikarya</taxon>
        <taxon>Basidiomycota</taxon>
        <taxon>Agaricomycotina</taxon>
        <taxon>Agaricomycetes</taxon>
        <taxon>Agaricomycetidae</taxon>
        <taxon>Agaricales</taxon>
        <taxon>Marasmiineae</taxon>
        <taxon>Mycenaceae</taxon>
        <taxon>Mycena</taxon>
    </lineage>
</organism>
<name>A0AAD7ABN8_9AGAR</name>
<dbReference type="Pfam" id="PF20415">
    <property type="entry name" value="DUF6699"/>
    <property type="match status" value="1"/>
</dbReference>
<protein>
    <recommendedName>
        <fullName evidence="1">DUF6699 domain-containing protein</fullName>
    </recommendedName>
</protein>
<proteinExistence type="predicted"/>
<feature type="domain" description="DUF6699" evidence="1">
    <location>
        <begin position="16"/>
        <end position="112"/>
    </location>
</feature>
<sequence>MLSAALKFNGLTPFLNFNVTLPVQNIKPLTLMPNVILMESATEQPLSLLILVHLCLGSWDIVIQPAEGKIVLMRDVLAGIYTSLQELATQADYEWLLPAQQCEAAAAYSHHWK</sequence>
<gene>
    <name evidence="2" type="ORF">DFH08DRAFT_691344</name>
</gene>
<dbReference type="Proteomes" id="UP001218218">
    <property type="component" value="Unassembled WGS sequence"/>
</dbReference>
<dbReference type="InterPro" id="IPR046522">
    <property type="entry name" value="DUF6699"/>
</dbReference>
<evidence type="ECO:0000313" key="3">
    <source>
        <dbReference type="Proteomes" id="UP001218218"/>
    </source>
</evidence>
<evidence type="ECO:0000259" key="1">
    <source>
        <dbReference type="Pfam" id="PF20415"/>
    </source>
</evidence>